<feature type="compositionally biased region" description="Basic residues" evidence="1">
    <location>
        <begin position="83"/>
        <end position="121"/>
    </location>
</feature>
<accession>A0AAD9U874</accession>
<reference evidence="2" key="1">
    <citation type="journal article" date="2023" name="Plant J.">
        <title>Genome sequences and population genomics provide insights into the demographic history, inbreeding, and mutation load of two 'living fossil' tree species of Dipteronia.</title>
        <authorList>
            <person name="Feng Y."/>
            <person name="Comes H.P."/>
            <person name="Chen J."/>
            <person name="Zhu S."/>
            <person name="Lu R."/>
            <person name="Zhang X."/>
            <person name="Li P."/>
            <person name="Qiu J."/>
            <person name="Olsen K.M."/>
            <person name="Qiu Y."/>
        </authorList>
    </citation>
    <scope>NUCLEOTIDE SEQUENCE</scope>
    <source>
        <strain evidence="2">KIB01</strain>
    </source>
</reference>
<feature type="compositionally biased region" description="Basic and acidic residues" evidence="1">
    <location>
        <begin position="141"/>
        <end position="158"/>
    </location>
</feature>
<protein>
    <submittedName>
        <fullName evidence="2">Uncharacterized protein</fullName>
    </submittedName>
</protein>
<dbReference type="EMBL" id="JANJYI010000005">
    <property type="protein sequence ID" value="KAK2649240.1"/>
    <property type="molecule type" value="Genomic_DNA"/>
</dbReference>
<organism evidence="2 3">
    <name type="scientific">Dipteronia dyeriana</name>
    <dbReference type="NCBI Taxonomy" id="168575"/>
    <lineage>
        <taxon>Eukaryota</taxon>
        <taxon>Viridiplantae</taxon>
        <taxon>Streptophyta</taxon>
        <taxon>Embryophyta</taxon>
        <taxon>Tracheophyta</taxon>
        <taxon>Spermatophyta</taxon>
        <taxon>Magnoliopsida</taxon>
        <taxon>eudicotyledons</taxon>
        <taxon>Gunneridae</taxon>
        <taxon>Pentapetalae</taxon>
        <taxon>rosids</taxon>
        <taxon>malvids</taxon>
        <taxon>Sapindales</taxon>
        <taxon>Sapindaceae</taxon>
        <taxon>Hippocastanoideae</taxon>
        <taxon>Acereae</taxon>
        <taxon>Dipteronia</taxon>
    </lineage>
</organism>
<evidence type="ECO:0000313" key="2">
    <source>
        <dbReference type="EMBL" id="KAK2649240.1"/>
    </source>
</evidence>
<evidence type="ECO:0000313" key="3">
    <source>
        <dbReference type="Proteomes" id="UP001280121"/>
    </source>
</evidence>
<proteinExistence type="predicted"/>
<evidence type="ECO:0000256" key="1">
    <source>
        <dbReference type="SAM" id="MobiDB-lite"/>
    </source>
</evidence>
<dbReference type="Proteomes" id="UP001280121">
    <property type="component" value="Unassembled WGS sequence"/>
</dbReference>
<name>A0AAD9U874_9ROSI</name>
<sequence>MVGIAYNTVPISNQTNQRASISFYNPKPKLVFRKLTNQNLKISICGKNCEWFCLFLNSTGVWEQRRRRSVLSLESHGKKEKLKLKMKKKVHGRAVRRTRKRTMISKLSKKKKKKVYRKKKSTAASSEADDQRRAVRQMIGSERRRTKENEEGKRRPDE</sequence>
<comment type="caution">
    <text evidence="2">The sequence shown here is derived from an EMBL/GenBank/DDBJ whole genome shotgun (WGS) entry which is preliminary data.</text>
</comment>
<dbReference type="AlphaFoldDB" id="A0AAD9U874"/>
<gene>
    <name evidence="2" type="ORF">Ddye_016729</name>
</gene>
<keyword evidence="3" id="KW-1185">Reference proteome</keyword>
<feature type="region of interest" description="Disordered" evidence="1">
    <location>
        <begin position="83"/>
        <end position="158"/>
    </location>
</feature>